<evidence type="ECO:0000256" key="3">
    <source>
        <dbReference type="ARBA" id="ARBA00022527"/>
    </source>
</evidence>
<keyword evidence="5 18" id="KW-0812">Transmembrane</keyword>
<evidence type="ECO:0000313" key="21">
    <source>
        <dbReference type="Proteomes" id="UP000006727"/>
    </source>
</evidence>
<proteinExistence type="predicted"/>
<dbReference type="InterPro" id="IPR008271">
    <property type="entry name" value="Ser/Thr_kinase_AS"/>
</dbReference>
<evidence type="ECO:0000256" key="16">
    <source>
        <dbReference type="PROSITE-ProRule" id="PRU10141"/>
    </source>
</evidence>
<comment type="catalytic activity">
    <reaction evidence="15">
        <text>L-seryl-[protein] + ATP = O-phospho-L-seryl-[protein] + ADP + H(+)</text>
        <dbReference type="Rhea" id="RHEA:17989"/>
        <dbReference type="Rhea" id="RHEA-COMP:9863"/>
        <dbReference type="Rhea" id="RHEA-COMP:11604"/>
        <dbReference type="ChEBI" id="CHEBI:15378"/>
        <dbReference type="ChEBI" id="CHEBI:29999"/>
        <dbReference type="ChEBI" id="CHEBI:30616"/>
        <dbReference type="ChEBI" id="CHEBI:83421"/>
        <dbReference type="ChEBI" id="CHEBI:456216"/>
        <dbReference type="EC" id="2.7.11.1"/>
    </reaction>
</comment>
<evidence type="ECO:0000259" key="19">
    <source>
        <dbReference type="PROSITE" id="PS50011"/>
    </source>
</evidence>
<comment type="subcellular location">
    <subcellularLocation>
        <location evidence="1">Membrane</location>
        <topology evidence="1">Single-pass membrane protein</topology>
    </subcellularLocation>
</comment>
<dbReference type="GO" id="GO:0004674">
    <property type="term" value="F:protein serine/threonine kinase activity"/>
    <property type="evidence" value="ECO:0007669"/>
    <property type="project" value="UniProtKB-KW"/>
</dbReference>
<keyword evidence="6" id="KW-0732">Signal</keyword>
<dbReference type="EC" id="2.7.11.1" evidence="2"/>
<feature type="transmembrane region" description="Helical" evidence="18">
    <location>
        <begin position="397"/>
        <end position="424"/>
    </location>
</feature>
<dbReference type="PIRSF" id="PIRSF000641">
    <property type="entry name" value="SRK"/>
    <property type="match status" value="1"/>
</dbReference>
<evidence type="ECO:0000256" key="17">
    <source>
        <dbReference type="SAM" id="MobiDB-lite"/>
    </source>
</evidence>
<keyword evidence="10 18" id="KW-1133">Transmembrane helix</keyword>
<feature type="domain" description="Protein kinase" evidence="19">
    <location>
        <begin position="459"/>
        <end position="751"/>
    </location>
</feature>
<accession>A0A7I4A029</accession>
<dbReference type="InterPro" id="IPR001245">
    <property type="entry name" value="Ser-Thr/Tyr_kinase_cat_dom"/>
</dbReference>
<dbReference type="InterPro" id="IPR036426">
    <property type="entry name" value="Bulb-type_lectin_dom_sf"/>
</dbReference>
<evidence type="ECO:0000256" key="7">
    <source>
        <dbReference type="ARBA" id="ARBA00022741"/>
    </source>
</evidence>
<keyword evidence="21" id="KW-1185">Reference proteome</keyword>
<keyword evidence="8" id="KW-0418">Kinase</keyword>
<evidence type="ECO:0000256" key="6">
    <source>
        <dbReference type="ARBA" id="ARBA00022729"/>
    </source>
</evidence>
<reference evidence="20 21" key="1">
    <citation type="journal article" date="2008" name="Science">
        <title>The Physcomitrella genome reveals evolutionary insights into the conquest of land by plants.</title>
        <authorList>
            <person name="Rensing S."/>
            <person name="Lang D."/>
            <person name="Zimmer A."/>
            <person name="Terry A."/>
            <person name="Salamov A."/>
            <person name="Shapiro H."/>
            <person name="Nishiyama T."/>
            <person name="Perroud P.-F."/>
            <person name="Lindquist E."/>
            <person name="Kamisugi Y."/>
            <person name="Tanahashi T."/>
            <person name="Sakakibara K."/>
            <person name="Fujita T."/>
            <person name="Oishi K."/>
            <person name="Shin-I T."/>
            <person name="Kuroki Y."/>
            <person name="Toyoda A."/>
            <person name="Suzuki Y."/>
            <person name="Hashimoto A."/>
            <person name="Yamaguchi K."/>
            <person name="Sugano A."/>
            <person name="Kohara Y."/>
            <person name="Fujiyama A."/>
            <person name="Anterola A."/>
            <person name="Aoki S."/>
            <person name="Ashton N."/>
            <person name="Barbazuk W.B."/>
            <person name="Barker E."/>
            <person name="Bennetzen J."/>
            <person name="Bezanilla M."/>
            <person name="Blankenship R."/>
            <person name="Cho S.H."/>
            <person name="Dutcher S."/>
            <person name="Estelle M."/>
            <person name="Fawcett J.A."/>
            <person name="Gundlach H."/>
            <person name="Hanada K."/>
            <person name="Heyl A."/>
            <person name="Hicks K.A."/>
            <person name="Hugh J."/>
            <person name="Lohr M."/>
            <person name="Mayer K."/>
            <person name="Melkozernov A."/>
            <person name="Murata T."/>
            <person name="Nelson D."/>
            <person name="Pils B."/>
            <person name="Prigge M."/>
            <person name="Reiss B."/>
            <person name="Renner T."/>
            <person name="Rombauts S."/>
            <person name="Rushton P."/>
            <person name="Sanderfoot A."/>
            <person name="Schween G."/>
            <person name="Shiu S.-H."/>
            <person name="Stueber K."/>
            <person name="Theodoulou F.L."/>
            <person name="Tu H."/>
            <person name="Van de Peer Y."/>
            <person name="Verrier P.J."/>
            <person name="Waters E."/>
            <person name="Wood A."/>
            <person name="Yang L."/>
            <person name="Cove D."/>
            <person name="Cuming A."/>
            <person name="Hasebe M."/>
            <person name="Lucas S."/>
            <person name="Mishler D.B."/>
            <person name="Reski R."/>
            <person name="Grigoriev I."/>
            <person name="Quatrano R.S."/>
            <person name="Boore J.L."/>
        </authorList>
    </citation>
    <scope>NUCLEOTIDE SEQUENCE [LARGE SCALE GENOMIC DNA]</scope>
    <source>
        <strain evidence="20 21">cv. Gransden 2004</strain>
    </source>
</reference>
<keyword evidence="4" id="KW-0808">Transferase</keyword>
<dbReference type="Proteomes" id="UP000006727">
    <property type="component" value="Chromosome 10"/>
</dbReference>
<dbReference type="InterPro" id="IPR024171">
    <property type="entry name" value="SRK-like_kinase"/>
</dbReference>
<evidence type="ECO:0000256" key="2">
    <source>
        <dbReference type="ARBA" id="ARBA00012513"/>
    </source>
</evidence>
<keyword evidence="3" id="KW-0723">Serine/threonine-protein kinase</keyword>
<dbReference type="Gramene" id="Pp3c10_19680V3.2">
    <property type="protein sequence ID" value="Pp3c10_19680V3.2"/>
    <property type="gene ID" value="Pp3c10_19680"/>
</dbReference>
<sequence>MKCSRGTLRRQLAQSSFPVEKVERILLSGFVSFHLNLTACSSSSGWCRCTLAIRYAQPKAVEAKTVVWVADRSMALTDVENATLRLSAQGSIEVYDGAVPTSKRMWMSNTADAWGVVWQSFDYPTDTLLPNQTFRANTEYNTIAAWQNDGDWTPGKYILGWTSMNTIYATWLNPYPWDVDKSKNIYWQNNTQFSEIKLTPEGEIRRLDGQGQWVLQVPGQLLRLTLDKDGNIRLYSWTVHNANWTIVWKLMDSECSISGYCGPYAVCDRGECSCLDEFELVDRTDRRLGCRGKTPAAYCTNKAALPDTFTRALNNDWPQNDLVKFENANLSYCKQRCFESCECAAAISTIPSSEGLVDACWHKRRTLLNGEILGTPPSLQPTAAPPSLVVKDNHRTITFVAIGLGAIVGIFSLIACAYGGFFLARKMQNWKRSSLHDKWLAAKGTIVRLTYTEIELITANFQTKIGEGGYGTVFKGHIGPNPRQISSDSIITVAVKQLKKEPTSQVEKDFLNEVDSVGQIHHVHLVSLLGYCSEGNHRLLVYEYVERGSLHAALFKRVKLRLPVLEWRTRFAIAIQTARGLAHLHGDCKRRIIHCDIKPDNILLDSLYCAKVADFGPSRTRNRNQTTQAQSKTMNLRGTFGYMAPEYHMPNTVSITDKVGLVLLEIVSGCRNCDITRLNAADLYFPVWAFPKLETDEFMEVVDPSLTGIVDRDEVKTALRVAFLCINDNPQLRPSMSEVVKLLQGVRDISLPVPAPQFLRYMNFATQDNQSSSSHSSTQRTAEKVSERLLTEEQEFREIGRRWEIPSSGSRHSMV</sequence>
<evidence type="ECO:0000256" key="10">
    <source>
        <dbReference type="ARBA" id="ARBA00022989"/>
    </source>
</evidence>
<dbReference type="InParanoid" id="A0A7I4A029"/>
<dbReference type="InterPro" id="IPR000719">
    <property type="entry name" value="Prot_kinase_dom"/>
</dbReference>
<keyword evidence="11 18" id="KW-0472">Membrane</keyword>
<evidence type="ECO:0000256" key="9">
    <source>
        <dbReference type="ARBA" id="ARBA00022840"/>
    </source>
</evidence>
<feature type="binding site" evidence="16">
    <location>
        <position position="496"/>
    </location>
    <ligand>
        <name>ATP</name>
        <dbReference type="ChEBI" id="CHEBI:30616"/>
    </ligand>
</feature>
<evidence type="ECO:0000256" key="14">
    <source>
        <dbReference type="ARBA" id="ARBA00047899"/>
    </source>
</evidence>
<evidence type="ECO:0000256" key="11">
    <source>
        <dbReference type="ARBA" id="ARBA00023136"/>
    </source>
</evidence>
<comment type="catalytic activity">
    <reaction evidence="14">
        <text>L-threonyl-[protein] + ATP = O-phospho-L-threonyl-[protein] + ADP + H(+)</text>
        <dbReference type="Rhea" id="RHEA:46608"/>
        <dbReference type="Rhea" id="RHEA-COMP:11060"/>
        <dbReference type="Rhea" id="RHEA-COMP:11605"/>
        <dbReference type="ChEBI" id="CHEBI:15378"/>
        <dbReference type="ChEBI" id="CHEBI:30013"/>
        <dbReference type="ChEBI" id="CHEBI:30616"/>
        <dbReference type="ChEBI" id="CHEBI:61977"/>
        <dbReference type="ChEBI" id="CHEBI:456216"/>
        <dbReference type="EC" id="2.7.11.1"/>
    </reaction>
</comment>
<evidence type="ECO:0000256" key="1">
    <source>
        <dbReference type="ARBA" id="ARBA00004167"/>
    </source>
</evidence>
<dbReference type="GO" id="GO:0016020">
    <property type="term" value="C:membrane"/>
    <property type="evidence" value="ECO:0007669"/>
    <property type="project" value="UniProtKB-SubCell"/>
</dbReference>
<dbReference type="SMART" id="SM00220">
    <property type="entry name" value="S_TKc"/>
    <property type="match status" value="1"/>
</dbReference>
<evidence type="ECO:0000256" key="15">
    <source>
        <dbReference type="ARBA" id="ARBA00048679"/>
    </source>
</evidence>
<dbReference type="GO" id="GO:0048544">
    <property type="term" value="P:recognition of pollen"/>
    <property type="evidence" value="ECO:0007669"/>
    <property type="project" value="InterPro"/>
</dbReference>
<organism evidence="20 21">
    <name type="scientific">Physcomitrium patens</name>
    <name type="common">Spreading-leaved earth moss</name>
    <name type="synonym">Physcomitrella patens</name>
    <dbReference type="NCBI Taxonomy" id="3218"/>
    <lineage>
        <taxon>Eukaryota</taxon>
        <taxon>Viridiplantae</taxon>
        <taxon>Streptophyta</taxon>
        <taxon>Embryophyta</taxon>
        <taxon>Bryophyta</taxon>
        <taxon>Bryophytina</taxon>
        <taxon>Bryopsida</taxon>
        <taxon>Funariidae</taxon>
        <taxon>Funariales</taxon>
        <taxon>Funariaceae</taxon>
        <taxon>Physcomitrium</taxon>
    </lineage>
</organism>
<dbReference type="FunFam" id="3.30.200.20:FF:000178">
    <property type="entry name" value="serine/threonine-protein kinase PBS1-like"/>
    <property type="match status" value="1"/>
</dbReference>
<dbReference type="Pfam" id="PF00954">
    <property type="entry name" value="S_locus_glycop"/>
    <property type="match status" value="1"/>
</dbReference>
<dbReference type="Gene3D" id="1.10.510.10">
    <property type="entry name" value="Transferase(Phosphotransferase) domain 1"/>
    <property type="match status" value="1"/>
</dbReference>
<evidence type="ECO:0000256" key="8">
    <source>
        <dbReference type="ARBA" id="ARBA00022777"/>
    </source>
</evidence>
<dbReference type="EnsemblPlants" id="Pp3c10_19680V3.2">
    <property type="protein sequence ID" value="Pp3c10_19680V3.2"/>
    <property type="gene ID" value="Pp3c10_19680"/>
</dbReference>
<dbReference type="SUPFAM" id="SSF56112">
    <property type="entry name" value="Protein kinase-like (PK-like)"/>
    <property type="match status" value="1"/>
</dbReference>
<evidence type="ECO:0000256" key="12">
    <source>
        <dbReference type="ARBA" id="ARBA00023157"/>
    </source>
</evidence>
<reference evidence="20 21" key="2">
    <citation type="journal article" date="2018" name="Plant J.">
        <title>The Physcomitrella patens chromosome-scale assembly reveals moss genome structure and evolution.</title>
        <authorList>
            <person name="Lang D."/>
            <person name="Ullrich K.K."/>
            <person name="Murat F."/>
            <person name="Fuchs J."/>
            <person name="Jenkins J."/>
            <person name="Haas F.B."/>
            <person name="Piednoel M."/>
            <person name="Gundlach H."/>
            <person name="Van Bel M."/>
            <person name="Meyberg R."/>
            <person name="Vives C."/>
            <person name="Morata J."/>
            <person name="Symeonidi A."/>
            <person name="Hiss M."/>
            <person name="Muchero W."/>
            <person name="Kamisugi Y."/>
            <person name="Saleh O."/>
            <person name="Blanc G."/>
            <person name="Decker E.L."/>
            <person name="van Gessel N."/>
            <person name="Grimwood J."/>
            <person name="Hayes R.D."/>
            <person name="Graham S.W."/>
            <person name="Gunter L.E."/>
            <person name="McDaniel S.F."/>
            <person name="Hoernstein S.N.W."/>
            <person name="Larsson A."/>
            <person name="Li F.W."/>
            <person name="Perroud P.F."/>
            <person name="Phillips J."/>
            <person name="Ranjan P."/>
            <person name="Rokshar D.S."/>
            <person name="Rothfels C.J."/>
            <person name="Schneider L."/>
            <person name="Shu S."/>
            <person name="Stevenson D.W."/>
            <person name="Thummler F."/>
            <person name="Tillich M."/>
            <person name="Villarreal Aguilar J.C."/>
            <person name="Widiez T."/>
            <person name="Wong G.K."/>
            <person name="Wymore A."/>
            <person name="Zhang Y."/>
            <person name="Zimmer A.D."/>
            <person name="Quatrano R.S."/>
            <person name="Mayer K.F.X."/>
            <person name="Goodstein D."/>
            <person name="Casacuberta J.M."/>
            <person name="Vandepoele K."/>
            <person name="Reski R."/>
            <person name="Cuming A.C."/>
            <person name="Tuskan G.A."/>
            <person name="Maumus F."/>
            <person name="Salse J."/>
            <person name="Schmutz J."/>
            <person name="Rensing S.A."/>
        </authorList>
    </citation>
    <scope>NUCLEOTIDE SEQUENCE [LARGE SCALE GENOMIC DNA]</scope>
    <source>
        <strain evidence="20 21">cv. Gransden 2004</strain>
    </source>
</reference>
<reference evidence="20" key="3">
    <citation type="submission" date="2020-12" db="UniProtKB">
        <authorList>
            <consortium name="EnsemblPlants"/>
        </authorList>
    </citation>
    <scope>IDENTIFICATION</scope>
</reference>
<evidence type="ECO:0000256" key="5">
    <source>
        <dbReference type="ARBA" id="ARBA00022692"/>
    </source>
</evidence>
<dbReference type="Gene3D" id="3.30.200.20">
    <property type="entry name" value="Phosphorylase Kinase, domain 1"/>
    <property type="match status" value="1"/>
</dbReference>
<evidence type="ECO:0000256" key="13">
    <source>
        <dbReference type="ARBA" id="ARBA00023180"/>
    </source>
</evidence>
<dbReference type="PANTHER" id="PTHR47974:SF9">
    <property type="entry name" value="RECEPTOR-LIKE SERINE_THREONINE-PROTEIN KINASE"/>
    <property type="match status" value="1"/>
</dbReference>
<protein>
    <recommendedName>
        <fullName evidence="2">non-specific serine/threonine protein kinase</fullName>
        <ecNumber evidence="2">2.7.11.1</ecNumber>
    </recommendedName>
</protein>
<feature type="region of interest" description="Disordered" evidence="17">
    <location>
        <begin position="768"/>
        <end position="787"/>
    </location>
</feature>
<evidence type="ECO:0000256" key="18">
    <source>
        <dbReference type="SAM" id="Phobius"/>
    </source>
</evidence>
<dbReference type="SUPFAM" id="SSF51110">
    <property type="entry name" value="alpha-D-mannose-specific plant lectins"/>
    <property type="match status" value="1"/>
</dbReference>
<dbReference type="InterPro" id="IPR017441">
    <property type="entry name" value="Protein_kinase_ATP_BS"/>
</dbReference>
<dbReference type="FunFam" id="1.10.510.10:FF:001023">
    <property type="entry name" value="Os07g0541700 protein"/>
    <property type="match status" value="1"/>
</dbReference>
<evidence type="ECO:0000256" key="4">
    <source>
        <dbReference type="ARBA" id="ARBA00022679"/>
    </source>
</evidence>
<dbReference type="GO" id="GO:0005524">
    <property type="term" value="F:ATP binding"/>
    <property type="evidence" value="ECO:0007669"/>
    <property type="project" value="UniProtKB-UniRule"/>
</dbReference>
<dbReference type="InterPro" id="IPR011009">
    <property type="entry name" value="Kinase-like_dom_sf"/>
</dbReference>
<dbReference type="AlphaFoldDB" id="A0A7I4A029"/>
<dbReference type="PROSITE" id="PS00108">
    <property type="entry name" value="PROTEIN_KINASE_ST"/>
    <property type="match status" value="1"/>
</dbReference>
<evidence type="ECO:0000313" key="20">
    <source>
        <dbReference type="EnsemblPlants" id="Pp3c10_19680V3.2"/>
    </source>
</evidence>
<dbReference type="Pfam" id="PF07714">
    <property type="entry name" value="PK_Tyr_Ser-Thr"/>
    <property type="match status" value="1"/>
</dbReference>
<dbReference type="InterPro" id="IPR000858">
    <property type="entry name" value="S_locus_glycoprot_dom"/>
</dbReference>
<dbReference type="EMBL" id="ABEU02000010">
    <property type="status" value="NOT_ANNOTATED_CDS"/>
    <property type="molecule type" value="Genomic_DNA"/>
</dbReference>
<keyword evidence="9 16" id="KW-0067">ATP-binding</keyword>
<name>A0A7I4A029_PHYPA</name>
<keyword evidence="13" id="KW-0325">Glycoprotein</keyword>
<keyword evidence="12" id="KW-1015">Disulfide bond</keyword>
<keyword evidence="7 16" id="KW-0547">Nucleotide-binding</keyword>
<dbReference type="PROSITE" id="PS00107">
    <property type="entry name" value="PROTEIN_KINASE_ATP"/>
    <property type="match status" value="1"/>
</dbReference>
<dbReference type="PANTHER" id="PTHR47974">
    <property type="entry name" value="OS07G0415500 PROTEIN"/>
    <property type="match status" value="1"/>
</dbReference>
<dbReference type="PROSITE" id="PS50011">
    <property type="entry name" value="PROTEIN_KINASE_DOM"/>
    <property type="match status" value="1"/>
</dbReference>